<organism evidence="5 6">
    <name type="scientific">Portunus trituberculatus</name>
    <name type="common">Swimming crab</name>
    <name type="synonym">Neptunus trituberculatus</name>
    <dbReference type="NCBI Taxonomy" id="210409"/>
    <lineage>
        <taxon>Eukaryota</taxon>
        <taxon>Metazoa</taxon>
        <taxon>Ecdysozoa</taxon>
        <taxon>Arthropoda</taxon>
        <taxon>Crustacea</taxon>
        <taxon>Multicrustacea</taxon>
        <taxon>Malacostraca</taxon>
        <taxon>Eumalacostraca</taxon>
        <taxon>Eucarida</taxon>
        <taxon>Decapoda</taxon>
        <taxon>Pleocyemata</taxon>
        <taxon>Brachyura</taxon>
        <taxon>Eubrachyura</taxon>
        <taxon>Portunoidea</taxon>
        <taxon>Portunidae</taxon>
        <taxon>Portuninae</taxon>
        <taxon>Portunus</taxon>
    </lineage>
</organism>
<keyword evidence="6" id="KW-1185">Reference proteome</keyword>
<evidence type="ECO:0000256" key="3">
    <source>
        <dbReference type="SAM" id="MobiDB-lite"/>
    </source>
</evidence>
<gene>
    <name evidence="5" type="ORF">E2C01_010262</name>
</gene>
<evidence type="ECO:0000313" key="6">
    <source>
        <dbReference type="Proteomes" id="UP000324222"/>
    </source>
</evidence>
<dbReference type="GO" id="GO:0010468">
    <property type="term" value="P:regulation of gene expression"/>
    <property type="evidence" value="ECO:0007669"/>
    <property type="project" value="UniProtKB-ARBA"/>
</dbReference>
<dbReference type="PROSITE" id="PS50084">
    <property type="entry name" value="KH_TYPE_1"/>
    <property type="match status" value="2"/>
</dbReference>
<feature type="region of interest" description="Disordered" evidence="3">
    <location>
        <begin position="121"/>
        <end position="158"/>
    </location>
</feature>
<dbReference type="InterPro" id="IPR004087">
    <property type="entry name" value="KH_dom"/>
</dbReference>
<dbReference type="SMART" id="SM00322">
    <property type="entry name" value="KH"/>
    <property type="match status" value="2"/>
</dbReference>
<accession>A0A5B7D855</accession>
<protein>
    <recommendedName>
        <fullName evidence="4">K Homology domain-containing protein</fullName>
    </recommendedName>
</protein>
<dbReference type="GO" id="GO:0003723">
    <property type="term" value="F:RNA binding"/>
    <property type="evidence" value="ECO:0007669"/>
    <property type="project" value="UniProtKB-UniRule"/>
</dbReference>
<feature type="region of interest" description="Disordered" evidence="3">
    <location>
        <begin position="24"/>
        <end position="63"/>
    </location>
</feature>
<evidence type="ECO:0000256" key="1">
    <source>
        <dbReference type="PROSITE-ProRule" id="PRU00117"/>
    </source>
</evidence>
<sequence>MKKGSRFLRGLKKLLCCCGYKAQQQDEETDEYVVVEPPRQDDGEKDDVREESDSLADSTSERAQSLAVTCGHSPECESAQSLSEECVVLEDLEREAKQVAVIDEALIEKIYALIDEKPVKPSATEAPECVEEQGKADRQTERCAPKRRRRRKKKVHHEEEDDGVEWQVVCKKQRRKKSDAVITPAITARKPEPQSVSRKPKKSRRSNKCRQDERDKVRLSWQESTVKVAVPVAPNRRRHVIGMRGDTIHQLQLQYLAVRVSVPLPQDLVSQEVIIEGPKTQADAVALQITRRLQAIEEKLREADQRRQERKIVTLKVKVQPDMRRHVVGPRGETLRRLAQEHPAVRVMVPSPSDTQTTNVSIIGPRLKAALVADCIRMVVQAAGQRQRQANKRKQ</sequence>
<dbReference type="Gene3D" id="3.30.1370.10">
    <property type="entry name" value="K Homology domain, type 1"/>
    <property type="match status" value="2"/>
</dbReference>
<feature type="domain" description="K Homology" evidence="4">
    <location>
        <begin position="222"/>
        <end position="294"/>
    </location>
</feature>
<reference evidence="5 6" key="1">
    <citation type="submission" date="2019-05" db="EMBL/GenBank/DDBJ databases">
        <title>Another draft genome of Portunus trituberculatus and its Hox gene families provides insights of decapod evolution.</title>
        <authorList>
            <person name="Jeong J.-H."/>
            <person name="Song I."/>
            <person name="Kim S."/>
            <person name="Choi T."/>
            <person name="Kim D."/>
            <person name="Ryu S."/>
            <person name="Kim W."/>
        </authorList>
    </citation>
    <scope>NUCLEOTIDE SEQUENCE [LARGE SCALE GENOMIC DNA]</scope>
    <source>
        <tissue evidence="5">Muscle</tissue>
    </source>
</reference>
<dbReference type="Pfam" id="PF00013">
    <property type="entry name" value="KH_1"/>
    <property type="match status" value="2"/>
</dbReference>
<dbReference type="AlphaFoldDB" id="A0A5B7D855"/>
<keyword evidence="1" id="KW-0694">RNA-binding</keyword>
<proteinExistence type="predicted"/>
<feature type="compositionally biased region" description="Basic and acidic residues" evidence="3">
    <location>
        <begin position="132"/>
        <end position="144"/>
    </location>
</feature>
<name>A0A5B7D855_PORTR</name>
<evidence type="ECO:0000256" key="2">
    <source>
        <dbReference type="SAM" id="Coils"/>
    </source>
</evidence>
<feature type="domain" description="K Homology" evidence="4">
    <location>
        <begin position="311"/>
        <end position="381"/>
    </location>
</feature>
<feature type="compositionally biased region" description="Basic residues" evidence="3">
    <location>
        <begin position="198"/>
        <end position="208"/>
    </location>
</feature>
<feature type="coiled-coil region" evidence="2">
    <location>
        <begin position="286"/>
        <end position="313"/>
    </location>
</feature>
<dbReference type="EMBL" id="VSRR010000587">
    <property type="protein sequence ID" value="MPC17407.1"/>
    <property type="molecule type" value="Genomic_DNA"/>
</dbReference>
<evidence type="ECO:0000259" key="4">
    <source>
        <dbReference type="SMART" id="SM00322"/>
    </source>
</evidence>
<keyword evidence="2" id="KW-0175">Coiled coil</keyword>
<feature type="compositionally biased region" description="Basic and acidic residues" evidence="3">
    <location>
        <begin position="38"/>
        <end position="52"/>
    </location>
</feature>
<evidence type="ECO:0000313" key="5">
    <source>
        <dbReference type="EMBL" id="MPC17407.1"/>
    </source>
</evidence>
<dbReference type="Proteomes" id="UP000324222">
    <property type="component" value="Unassembled WGS sequence"/>
</dbReference>
<feature type="region of interest" description="Disordered" evidence="3">
    <location>
        <begin position="177"/>
        <end position="216"/>
    </location>
</feature>
<comment type="caution">
    <text evidence="5">The sequence shown here is derived from an EMBL/GenBank/DDBJ whole genome shotgun (WGS) entry which is preliminary data.</text>
</comment>
<dbReference type="InterPro" id="IPR004088">
    <property type="entry name" value="KH_dom_type_1"/>
</dbReference>
<feature type="compositionally biased region" description="Basic residues" evidence="3">
    <location>
        <begin position="145"/>
        <end position="155"/>
    </location>
</feature>
<dbReference type="SUPFAM" id="SSF54791">
    <property type="entry name" value="Eukaryotic type KH-domain (KH-domain type I)"/>
    <property type="match status" value="2"/>
</dbReference>
<dbReference type="InterPro" id="IPR036612">
    <property type="entry name" value="KH_dom_type_1_sf"/>
</dbReference>